<evidence type="ECO:0000313" key="1">
    <source>
        <dbReference type="EnsemblPlants" id="ORUFI04G24730.1"/>
    </source>
</evidence>
<dbReference type="AlphaFoldDB" id="A0A0E0PD80"/>
<dbReference type="Proteomes" id="UP000008022">
    <property type="component" value="Unassembled WGS sequence"/>
</dbReference>
<reference evidence="2" key="1">
    <citation type="submission" date="2013-06" db="EMBL/GenBank/DDBJ databases">
        <authorList>
            <person name="Zhao Q."/>
        </authorList>
    </citation>
    <scope>NUCLEOTIDE SEQUENCE</scope>
    <source>
        <strain evidence="2">cv. W1943</strain>
    </source>
</reference>
<protein>
    <submittedName>
        <fullName evidence="1">Uncharacterized protein</fullName>
    </submittedName>
</protein>
<evidence type="ECO:0000313" key="2">
    <source>
        <dbReference type="Proteomes" id="UP000008022"/>
    </source>
</evidence>
<dbReference type="Gramene" id="ORUFI04G24730.1">
    <property type="protein sequence ID" value="ORUFI04G24730.1"/>
    <property type="gene ID" value="ORUFI04G24730"/>
</dbReference>
<organism evidence="1 2">
    <name type="scientific">Oryza rufipogon</name>
    <name type="common">Brownbeard rice</name>
    <name type="synonym">Asian wild rice</name>
    <dbReference type="NCBI Taxonomy" id="4529"/>
    <lineage>
        <taxon>Eukaryota</taxon>
        <taxon>Viridiplantae</taxon>
        <taxon>Streptophyta</taxon>
        <taxon>Embryophyta</taxon>
        <taxon>Tracheophyta</taxon>
        <taxon>Spermatophyta</taxon>
        <taxon>Magnoliopsida</taxon>
        <taxon>Liliopsida</taxon>
        <taxon>Poales</taxon>
        <taxon>Poaceae</taxon>
        <taxon>BOP clade</taxon>
        <taxon>Oryzoideae</taxon>
        <taxon>Oryzeae</taxon>
        <taxon>Oryzinae</taxon>
        <taxon>Oryza</taxon>
    </lineage>
</organism>
<dbReference type="HOGENOM" id="CLU_2610276_0_0_1"/>
<accession>A0A0E0PD80</accession>
<keyword evidence="2" id="KW-1185">Reference proteome</keyword>
<reference evidence="1" key="2">
    <citation type="submission" date="2015-06" db="UniProtKB">
        <authorList>
            <consortium name="EnsemblPlants"/>
        </authorList>
    </citation>
    <scope>IDENTIFICATION</scope>
</reference>
<name>A0A0E0PD80_ORYRU</name>
<dbReference type="EnsemblPlants" id="ORUFI04G24730.1">
    <property type="protein sequence ID" value="ORUFI04G24730.1"/>
    <property type="gene ID" value="ORUFI04G24730"/>
</dbReference>
<proteinExistence type="predicted"/>
<sequence length="79" mass="8837">MGAKLQTHEEENGNIEYLNCTWPDKNHGHSLFCGVLARFQSASCNRKAAPPAVHQFLLICTLLEDVFDSVQDPSLRIPL</sequence>